<feature type="non-terminal residue" evidence="1">
    <location>
        <position position="1"/>
    </location>
</feature>
<sequence>GRSLDEGEEAAKKFSDDTEEMATVLTSMDAASILTSGGVQVVPTAAEVATTTVSI</sequence>
<organism evidence="1">
    <name type="scientific">Tanacetum cinerariifolium</name>
    <name type="common">Dalmatian daisy</name>
    <name type="synonym">Chrysanthemum cinerariifolium</name>
    <dbReference type="NCBI Taxonomy" id="118510"/>
    <lineage>
        <taxon>Eukaryota</taxon>
        <taxon>Viridiplantae</taxon>
        <taxon>Streptophyta</taxon>
        <taxon>Embryophyta</taxon>
        <taxon>Tracheophyta</taxon>
        <taxon>Spermatophyta</taxon>
        <taxon>Magnoliopsida</taxon>
        <taxon>eudicotyledons</taxon>
        <taxon>Gunneridae</taxon>
        <taxon>Pentapetalae</taxon>
        <taxon>asterids</taxon>
        <taxon>campanulids</taxon>
        <taxon>Asterales</taxon>
        <taxon>Asteraceae</taxon>
        <taxon>Asteroideae</taxon>
        <taxon>Anthemideae</taxon>
        <taxon>Anthemidinae</taxon>
        <taxon>Tanacetum</taxon>
    </lineage>
</organism>
<evidence type="ECO:0000313" key="1">
    <source>
        <dbReference type="EMBL" id="GFD53475.1"/>
    </source>
</evidence>
<accession>A0A699X147</accession>
<dbReference type="EMBL" id="BKCJ011794691">
    <property type="protein sequence ID" value="GFD53475.1"/>
    <property type="molecule type" value="Genomic_DNA"/>
</dbReference>
<gene>
    <name evidence="1" type="ORF">Tci_925444</name>
</gene>
<dbReference type="AlphaFoldDB" id="A0A699X147"/>
<comment type="caution">
    <text evidence="1">The sequence shown here is derived from an EMBL/GenBank/DDBJ whole genome shotgun (WGS) entry which is preliminary data.</text>
</comment>
<reference evidence="1" key="1">
    <citation type="journal article" date="2019" name="Sci. Rep.">
        <title>Draft genome of Tanacetum cinerariifolium, the natural source of mosquito coil.</title>
        <authorList>
            <person name="Yamashiro T."/>
            <person name="Shiraishi A."/>
            <person name="Satake H."/>
            <person name="Nakayama K."/>
        </authorList>
    </citation>
    <scope>NUCLEOTIDE SEQUENCE</scope>
</reference>
<protein>
    <submittedName>
        <fullName evidence="1">Uncharacterized protein</fullName>
    </submittedName>
</protein>
<name>A0A699X147_TANCI</name>
<proteinExistence type="predicted"/>